<evidence type="ECO:0000256" key="1">
    <source>
        <dbReference type="SAM" id="MobiDB-lite"/>
    </source>
</evidence>
<dbReference type="EMBL" id="CADCVB010000148">
    <property type="protein sequence ID" value="CAA9438361.1"/>
    <property type="molecule type" value="Genomic_DNA"/>
</dbReference>
<feature type="non-terminal residue" evidence="2">
    <location>
        <position position="1"/>
    </location>
</feature>
<accession>A0A6J4QAC6</accession>
<name>A0A6J4QAC6_9ACTN</name>
<feature type="compositionally biased region" description="Basic residues" evidence="1">
    <location>
        <begin position="35"/>
        <end position="51"/>
    </location>
</feature>
<protein>
    <submittedName>
        <fullName evidence="2">Rhomboid family membrane protein</fullName>
    </submittedName>
</protein>
<sequence>GRDHALLPASEEGDARLLRHVRAAHLHRVHEAERRRHQMSRRRPVAPRSPRRRDEAESDPEDPARWSRYSPRGYPGCLDHLEPSAAVADLRCGRLRRGNPDQPSRGPQRRSSGHRRLRRRHGDTVPGMAGAGGSRGFCLRVRGPRGDTSRRRRRPGEPPVL</sequence>
<feature type="compositionally biased region" description="Basic residues" evidence="1">
    <location>
        <begin position="107"/>
        <end position="121"/>
    </location>
</feature>
<feature type="non-terminal residue" evidence="2">
    <location>
        <position position="161"/>
    </location>
</feature>
<evidence type="ECO:0000313" key="2">
    <source>
        <dbReference type="EMBL" id="CAA9438361.1"/>
    </source>
</evidence>
<dbReference type="AlphaFoldDB" id="A0A6J4QAC6"/>
<reference evidence="2" key="1">
    <citation type="submission" date="2020-02" db="EMBL/GenBank/DDBJ databases">
        <authorList>
            <person name="Meier V. D."/>
        </authorList>
    </citation>
    <scope>NUCLEOTIDE SEQUENCE</scope>
    <source>
        <strain evidence="2">AVDCRST_MAG78</strain>
    </source>
</reference>
<feature type="region of interest" description="Disordered" evidence="1">
    <location>
        <begin position="26"/>
        <end position="161"/>
    </location>
</feature>
<gene>
    <name evidence="2" type="ORF">AVDCRST_MAG78-2211</name>
</gene>
<organism evidence="2">
    <name type="scientific">uncultured Rubrobacteraceae bacterium</name>
    <dbReference type="NCBI Taxonomy" id="349277"/>
    <lineage>
        <taxon>Bacteria</taxon>
        <taxon>Bacillati</taxon>
        <taxon>Actinomycetota</taxon>
        <taxon>Rubrobacteria</taxon>
        <taxon>Rubrobacterales</taxon>
        <taxon>Rubrobacteraceae</taxon>
        <taxon>environmental samples</taxon>
    </lineage>
</organism>
<proteinExistence type="predicted"/>